<keyword evidence="1" id="KW-0614">Plasmid</keyword>
<accession>A0A221T0M9</accession>
<evidence type="ECO:0000313" key="1">
    <source>
        <dbReference type="EMBL" id="ASN82463.1"/>
    </source>
</evidence>
<gene>
    <name evidence="1" type="ORF">DFI_14870</name>
</gene>
<dbReference type="EMBL" id="CP021082">
    <property type="protein sequence ID" value="ASN82463.1"/>
    <property type="molecule type" value="Genomic_DNA"/>
</dbReference>
<dbReference type="Proteomes" id="UP000259030">
    <property type="component" value="Plasmid pDFI1"/>
</dbReference>
<sequence length="89" mass="9717">MVGRAHRMCGAERSRRVGVVGVLAFETGQAVAVHQLRDVLLALRAPFLRFTFDGGAGFQGVLEEFKVGEQVAEQMGHGRLLRQDCACMT</sequence>
<organism evidence="1 2">
    <name type="scientific">Deinococcus ficus</name>
    <dbReference type="NCBI Taxonomy" id="317577"/>
    <lineage>
        <taxon>Bacteria</taxon>
        <taxon>Thermotogati</taxon>
        <taxon>Deinococcota</taxon>
        <taxon>Deinococci</taxon>
        <taxon>Deinococcales</taxon>
        <taxon>Deinococcaceae</taxon>
        <taxon>Deinococcus</taxon>
    </lineage>
</organism>
<keyword evidence="2" id="KW-1185">Reference proteome</keyword>
<evidence type="ECO:0000313" key="2">
    <source>
        <dbReference type="Proteomes" id="UP000259030"/>
    </source>
</evidence>
<name>A0A221T0M9_9DEIO</name>
<geneLocation type="plasmid" evidence="2">
    <name>pdfi1</name>
</geneLocation>
<dbReference type="AlphaFoldDB" id="A0A221T0M9"/>
<reference evidence="1 2" key="1">
    <citation type="submission" date="2017-05" db="EMBL/GenBank/DDBJ databases">
        <title>The complete genome sequence of Deinococcus ficus isolated from the rhizosphere of the Ficus religiosa L. in Taiwan.</title>
        <authorList>
            <person name="Wu K.-M."/>
            <person name="Liao T.-L."/>
            <person name="Liu Y.-M."/>
            <person name="Young C.-C."/>
            <person name="Tsai S.-F."/>
        </authorList>
    </citation>
    <scope>NUCLEOTIDE SEQUENCE [LARGE SCALE GENOMIC DNA]</scope>
    <source>
        <strain evidence="1 2">CC-FR2-10</strain>
        <plasmid evidence="2">pdfi1</plasmid>
    </source>
</reference>
<dbReference type="KEGG" id="dfc:DFI_14870"/>
<proteinExistence type="predicted"/>
<protein>
    <submittedName>
        <fullName evidence="1">Uncharacterized protein</fullName>
    </submittedName>
</protein>